<dbReference type="GO" id="GO:0003700">
    <property type="term" value="F:DNA-binding transcription factor activity"/>
    <property type="evidence" value="ECO:0007669"/>
    <property type="project" value="InterPro"/>
</dbReference>
<feature type="domain" description="K-box" evidence="2">
    <location>
        <begin position="1"/>
        <end position="109"/>
    </location>
</feature>
<evidence type="ECO:0000256" key="1">
    <source>
        <dbReference type="SAM" id="MobiDB-lite"/>
    </source>
</evidence>
<feature type="compositionally biased region" description="Basic and acidic residues" evidence="1">
    <location>
        <begin position="119"/>
        <end position="132"/>
    </location>
</feature>
<dbReference type="InterPro" id="IPR002487">
    <property type="entry name" value="TF_Kbox"/>
</dbReference>
<dbReference type="PROSITE" id="PS51297">
    <property type="entry name" value="K_BOX"/>
    <property type="match status" value="1"/>
</dbReference>
<accession>A0A8J5KKI1</accession>
<protein>
    <recommendedName>
        <fullName evidence="2">K-box domain-containing protein</fullName>
    </recommendedName>
</protein>
<dbReference type="AlphaFoldDB" id="A0A8J5KKI1"/>
<reference evidence="3 4" key="1">
    <citation type="submission" date="2020-08" db="EMBL/GenBank/DDBJ databases">
        <title>Plant Genome Project.</title>
        <authorList>
            <person name="Zhang R.-G."/>
        </authorList>
    </citation>
    <scope>NUCLEOTIDE SEQUENCE [LARGE SCALE GENOMIC DNA]</scope>
    <source>
        <tissue evidence="3">Rhizome</tissue>
    </source>
</reference>
<dbReference type="EMBL" id="JACMSC010000016">
    <property type="protein sequence ID" value="KAG6483047.1"/>
    <property type="molecule type" value="Genomic_DNA"/>
</dbReference>
<dbReference type="Pfam" id="PF01486">
    <property type="entry name" value="K-box"/>
    <property type="match status" value="1"/>
</dbReference>
<comment type="caution">
    <text evidence="3">The sequence shown here is derived from an EMBL/GenBank/DDBJ whole genome shotgun (WGS) entry which is preliminary data.</text>
</comment>
<organism evidence="3 4">
    <name type="scientific">Zingiber officinale</name>
    <name type="common">Ginger</name>
    <name type="synonym">Amomum zingiber</name>
    <dbReference type="NCBI Taxonomy" id="94328"/>
    <lineage>
        <taxon>Eukaryota</taxon>
        <taxon>Viridiplantae</taxon>
        <taxon>Streptophyta</taxon>
        <taxon>Embryophyta</taxon>
        <taxon>Tracheophyta</taxon>
        <taxon>Spermatophyta</taxon>
        <taxon>Magnoliopsida</taxon>
        <taxon>Liliopsida</taxon>
        <taxon>Zingiberales</taxon>
        <taxon>Zingiberaceae</taxon>
        <taxon>Zingiber</taxon>
    </lineage>
</organism>
<dbReference type="GO" id="GO:0005634">
    <property type="term" value="C:nucleus"/>
    <property type="evidence" value="ECO:0007669"/>
    <property type="project" value="InterPro"/>
</dbReference>
<dbReference type="Proteomes" id="UP000734854">
    <property type="component" value="Unassembled WGS sequence"/>
</dbReference>
<evidence type="ECO:0000313" key="3">
    <source>
        <dbReference type="EMBL" id="KAG6483047.1"/>
    </source>
</evidence>
<gene>
    <name evidence="3" type="ORF">ZIOFF_059687</name>
</gene>
<name>A0A8J5KKI1_ZINOF</name>
<proteinExistence type="predicted"/>
<sequence>MSKKIEHIEAQKRKILGENLGSCSAEELNELEVQLEKSLRSVKEKRKNVGRANCTAKGESKLQSYPTTQSYPFLTYYYDTIGIITQLQENSLLKENASLLEQVNCKSEPQLTLTAIREDDTDGHARKEHTEVETELMIGRPGSR</sequence>
<feature type="region of interest" description="Disordered" evidence="1">
    <location>
        <begin position="119"/>
        <end position="144"/>
    </location>
</feature>
<keyword evidence="4" id="KW-1185">Reference proteome</keyword>
<evidence type="ECO:0000259" key="2">
    <source>
        <dbReference type="PROSITE" id="PS51297"/>
    </source>
</evidence>
<evidence type="ECO:0000313" key="4">
    <source>
        <dbReference type="Proteomes" id="UP000734854"/>
    </source>
</evidence>